<proteinExistence type="predicted"/>
<keyword evidence="2" id="KW-0413">Isomerase</keyword>
<gene>
    <name evidence="2" type="ORF">KY5_7361</name>
</gene>
<name>A0A291QKZ1_9ACTN</name>
<accession>A0A291QKZ1</accession>
<dbReference type="EC" id="5.1.1.3" evidence="2"/>
<organism evidence="2 3">
    <name type="scientific">Streptomyces formicae</name>
    <dbReference type="NCBI Taxonomy" id="1616117"/>
    <lineage>
        <taxon>Bacteria</taxon>
        <taxon>Bacillati</taxon>
        <taxon>Actinomycetota</taxon>
        <taxon>Actinomycetes</taxon>
        <taxon>Kitasatosporales</taxon>
        <taxon>Streptomycetaceae</taxon>
        <taxon>Streptomyces</taxon>
    </lineage>
</organism>
<dbReference type="EMBL" id="CP022685">
    <property type="protein sequence ID" value="ATL32379.1"/>
    <property type="molecule type" value="Genomic_DNA"/>
</dbReference>
<keyword evidence="3" id="KW-1185">Reference proteome</keyword>
<sequence>MVTLGLLHTSPVHVPVFDALRDAHRPALELRHYVDESLLERARREGPDAVAADVRAALDQAVADGAGAVLCTCSTIGGVAETVGADGLPVLRVDRPMAAEAVAAGRRIVVLATVESTLGPTVALVEEEARRAGRTAEVRPVLVEGAWDLFEAGDTDGYARSIAQAVAAVDGADAIVLAQASMAVAEDLVRAAGERGRPCSPAPGPGSRRRRGWCEGSADADGTGVAWFGPRPPARARSNDGRLGSGGLGYAGVKPTEPLAGGPQ</sequence>
<evidence type="ECO:0000313" key="3">
    <source>
        <dbReference type="Proteomes" id="UP000221011"/>
    </source>
</evidence>
<protein>
    <submittedName>
        <fullName evidence="2">Glutamate racemase</fullName>
        <ecNumber evidence="2">5.1.1.3</ecNumber>
    </submittedName>
</protein>
<reference evidence="2 3" key="1">
    <citation type="submission" date="2017-08" db="EMBL/GenBank/DDBJ databases">
        <title>Complete Genome Sequence of Streptomyces formicae KY5, the formicamycin producer.</title>
        <authorList>
            <person name="Holmes N.A."/>
            <person name="Devine R."/>
            <person name="Qin Z."/>
            <person name="Seipke R.F."/>
            <person name="Wilkinson B."/>
            <person name="Hutchings M.I."/>
        </authorList>
    </citation>
    <scope>NUCLEOTIDE SEQUENCE [LARGE SCALE GENOMIC DNA]</scope>
    <source>
        <strain evidence="2 3">KY5</strain>
    </source>
</reference>
<feature type="region of interest" description="Disordered" evidence="1">
    <location>
        <begin position="194"/>
        <end position="264"/>
    </location>
</feature>
<dbReference type="KEGG" id="sfk:KY5_7361"/>
<evidence type="ECO:0000313" key="2">
    <source>
        <dbReference type="EMBL" id="ATL32379.1"/>
    </source>
</evidence>
<dbReference type="AlphaFoldDB" id="A0A291QKZ1"/>
<dbReference type="InterPro" id="IPR015942">
    <property type="entry name" value="Asp/Glu/hydantoin_racemase"/>
</dbReference>
<evidence type="ECO:0000256" key="1">
    <source>
        <dbReference type="SAM" id="MobiDB-lite"/>
    </source>
</evidence>
<dbReference type="Pfam" id="PF01177">
    <property type="entry name" value="Asp_Glu_race"/>
    <property type="match status" value="1"/>
</dbReference>
<dbReference type="Proteomes" id="UP000221011">
    <property type="component" value="Chromosome"/>
</dbReference>
<dbReference type="GO" id="GO:0008881">
    <property type="term" value="F:glutamate racemase activity"/>
    <property type="evidence" value="ECO:0007669"/>
    <property type="project" value="UniProtKB-EC"/>
</dbReference>